<reference evidence="4 5" key="1">
    <citation type="submission" date="2016-07" db="EMBL/GenBank/DDBJ databases">
        <title>Caryophanon latum genome sequencing.</title>
        <authorList>
            <person name="Verma A."/>
            <person name="Pal Y."/>
            <person name="Krishnamurthi S."/>
        </authorList>
    </citation>
    <scope>NUCLEOTIDE SEQUENCE [LARGE SCALE GENOMIC DNA]</scope>
    <source>
        <strain evidence="4 5">DSM 14151</strain>
    </source>
</reference>
<evidence type="ECO:0000313" key="5">
    <source>
        <dbReference type="Proteomes" id="UP000093482"/>
    </source>
</evidence>
<dbReference type="GO" id="GO:0020037">
    <property type="term" value="F:heme binding"/>
    <property type="evidence" value="ECO:0007669"/>
    <property type="project" value="InterPro"/>
</dbReference>
<dbReference type="RefSeq" id="WP_066465562.1">
    <property type="nucleotide sequence ID" value="NZ_MATO01000049.1"/>
</dbReference>
<dbReference type="PANTHER" id="PTHR32089">
    <property type="entry name" value="METHYL-ACCEPTING CHEMOTAXIS PROTEIN MCPB"/>
    <property type="match status" value="1"/>
</dbReference>
<accession>A0A1C0YP84</accession>
<proteinExistence type="predicted"/>
<dbReference type="PANTHER" id="PTHR32089:SF118">
    <property type="entry name" value="HEME-BASED AEROTACTIC TRANSDUCER HEMAT"/>
    <property type="match status" value="1"/>
</dbReference>
<protein>
    <recommendedName>
        <fullName evidence="3">Methyl-accepting transducer domain-containing protein</fullName>
    </recommendedName>
</protein>
<dbReference type="SUPFAM" id="SSF46458">
    <property type="entry name" value="Globin-like"/>
    <property type="match status" value="1"/>
</dbReference>
<feature type="domain" description="Methyl-accepting transducer" evidence="3">
    <location>
        <begin position="209"/>
        <end position="422"/>
    </location>
</feature>
<dbReference type="Pfam" id="PF11563">
    <property type="entry name" value="Protoglobin"/>
    <property type="match status" value="1"/>
</dbReference>
<dbReference type="AlphaFoldDB" id="A0A1C0YP84"/>
<dbReference type="SMART" id="SM00283">
    <property type="entry name" value="MA"/>
    <property type="match status" value="1"/>
</dbReference>
<dbReference type="EMBL" id="MATO01000049">
    <property type="protein sequence ID" value="OCS88962.1"/>
    <property type="molecule type" value="Genomic_DNA"/>
</dbReference>
<dbReference type="InterPro" id="IPR009050">
    <property type="entry name" value="Globin-like_sf"/>
</dbReference>
<keyword evidence="5" id="KW-1185">Reference proteome</keyword>
<dbReference type="Gene3D" id="1.10.490.10">
    <property type="entry name" value="Globins"/>
    <property type="match status" value="1"/>
</dbReference>
<dbReference type="PROSITE" id="PS50111">
    <property type="entry name" value="CHEMOTAXIS_TRANSDUC_2"/>
    <property type="match status" value="1"/>
</dbReference>
<dbReference type="GO" id="GO:0019825">
    <property type="term" value="F:oxygen binding"/>
    <property type="evidence" value="ECO:0007669"/>
    <property type="project" value="InterPro"/>
</dbReference>
<dbReference type="GO" id="GO:0016020">
    <property type="term" value="C:membrane"/>
    <property type="evidence" value="ECO:0007669"/>
    <property type="project" value="InterPro"/>
</dbReference>
<dbReference type="InterPro" id="IPR004089">
    <property type="entry name" value="MCPsignal_dom"/>
</dbReference>
<evidence type="ECO:0000313" key="4">
    <source>
        <dbReference type="EMBL" id="OCS88962.1"/>
    </source>
</evidence>
<keyword evidence="1 2" id="KW-0807">Transducer</keyword>
<comment type="caution">
    <text evidence="4">The sequence shown here is derived from an EMBL/GenBank/DDBJ whole genome shotgun (WGS) entry which is preliminary data.</text>
</comment>
<dbReference type="Gene3D" id="1.10.287.950">
    <property type="entry name" value="Methyl-accepting chemotaxis protein"/>
    <property type="match status" value="1"/>
</dbReference>
<evidence type="ECO:0000259" key="3">
    <source>
        <dbReference type="PROSITE" id="PS50111"/>
    </source>
</evidence>
<sequence>MFFKQKQQVKKIKLDGYNVRIQFTHHKHLNKKVDIVNITEQDLRYLCSMRPYVQKHIDELVEAFYYCIGKEESLVTIINEHSSVDRLKVTLRKHIIEMFSGVLDDTYFETRRRIAKVHVHIGLKAPWYIAAFQQLFASFSELVWKYVDDEEDRHAVVGAISKISNFEQQIVLEEFDQIIEEMKKRINEEKKNAMCTILSTSEGLAAISEQTNASFQTIRCQSNNLKDLAQTAIEYSTEVEQKATQGKDYIEAHVHSMGQIHHSVNTVVDDIQNLVQLSKEMGDIIGIVEGIANQTNLLSLNAAIEAARAGEYGKGFSVVASEVRQLSEQTKNSTSRVSELLKNTTTYIQQLENRLHDVLSEVQGGATSTENTANQFIVILEAIHQSKMQNNVMGEHLQTLNNTMTEMSQALDEVVVSADNLSNLAIDLEK</sequence>
<evidence type="ECO:0000256" key="2">
    <source>
        <dbReference type="PROSITE-ProRule" id="PRU00284"/>
    </source>
</evidence>
<dbReference type="Pfam" id="PF00015">
    <property type="entry name" value="MCPsignal"/>
    <property type="match status" value="1"/>
</dbReference>
<gene>
    <name evidence="4" type="ORF">A6K76_13380</name>
</gene>
<dbReference type="GO" id="GO:0007165">
    <property type="term" value="P:signal transduction"/>
    <property type="evidence" value="ECO:0007669"/>
    <property type="project" value="UniProtKB-KW"/>
</dbReference>
<organism evidence="4 5">
    <name type="scientific">Caryophanon latum</name>
    <dbReference type="NCBI Taxonomy" id="33977"/>
    <lineage>
        <taxon>Bacteria</taxon>
        <taxon>Bacillati</taxon>
        <taxon>Bacillota</taxon>
        <taxon>Bacilli</taxon>
        <taxon>Bacillales</taxon>
        <taxon>Caryophanaceae</taxon>
        <taxon>Caryophanon</taxon>
    </lineage>
</organism>
<name>A0A1C0YP84_9BACL</name>
<dbReference type="InterPro" id="IPR012292">
    <property type="entry name" value="Globin/Proto"/>
</dbReference>
<dbReference type="SUPFAM" id="SSF58104">
    <property type="entry name" value="Methyl-accepting chemotaxis protein (MCP) signaling domain"/>
    <property type="match status" value="1"/>
</dbReference>
<dbReference type="InterPro" id="IPR039379">
    <property type="entry name" value="Protoglobin_sensor_dom"/>
</dbReference>
<dbReference type="CDD" id="cd01068">
    <property type="entry name" value="globin_sensor"/>
    <property type="match status" value="1"/>
</dbReference>
<dbReference type="Proteomes" id="UP000093482">
    <property type="component" value="Unassembled WGS sequence"/>
</dbReference>
<dbReference type="InterPro" id="IPR044398">
    <property type="entry name" value="Globin-sensor_dom"/>
</dbReference>
<evidence type="ECO:0000256" key="1">
    <source>
        <dbReference type="ARBA" id="ARBA00023224"/>
    </source>
</evidence>